<evidence type="ECO:0000313" key="4">
    <source>
        <dbReference type="Ensembl" id="ENSOABP00000033401.2"/>
    </source>
</evidence>
<evidence type="ECO:0000259" key="3">
    <source>
        <dbReference type="PROSITE" id="PS50041"/>
    </source>
</evidence>
<dbReference type="InterPro" id="IPR033989">
    <property type="entry name" value="CD209-like_CTLD"/>
</dbReference>
<organism evidence="4 5">
    <name type="scientific">Oreochromis aureus</name>
    <name type="common">Israeli tilapia</name>
    <name type="synonym">Chromis aureus</name>
    <dbReference type="NCBI Taxonomy" id="47969"/>
    <lineage>
        <taxon>Eukaryota</taxon>
        <taxon>Metazoa</taxon>
        <taxon>Chordata</taxon>
        <taxon>Craniata</taxon>
        <taxon>Vertebrata</taxon>
        <taxon>Euteleostomi</taxon>
        <taxon>Actinopterygii</taxon>
        <taxon>Neopterygii</taxon>
        <taxon>Teleostei</taxon>
        <taxon>Neoteleostei</taxon>
        <taxon>Acanthomorphata</taxon>
        <taxon>Ovalentaria</taxon>
        <taxon>Cichlomorphae</taxon>
        <taxon>Cichliformes</taxon>
        <taxon>Cichlidae</taxon>
        <taxon>African cichlids</taxon>
        <taxon>Pseudocrenilabrinae</taxon>
        <taxon>Oreochromini</taxon>
        <taxon>Oreochromis</taxon>
    </lineage>
</organism>
<evidence type="ECO:0000256" key="2">
    <source>
        <dbReference type="ARBA" id="ARBA00023157"/>
    </source>
</evidence>
<dbReference type="PANTHER" id="PTHR22803">
    <property type="entry name" value="MANNOSE, PHOSPHOLIPASE, LECTIN RECEPTOR RELATED"/>
    <property type="match status" value="1"/>
</dbReference>
<dbReference type="PROSITE" id="PS00615">
    <property type="entry name" value="C_TYPE_LECTIN_1"/>
    <property type="match status" value="1"/>
</dbReference>
<reference evidence="4" key="2">
    <citation type="submission" date="2025-09" db="UniProtKB">
        <authorList>
            <consortium name="Ensembl"/>
        </authorList>
    </citation>
    <scope>IDENTIFICATION</scope>
</reference>
<dbReference type="PROSITE" id="PS50041">
    <property type="entry name" value="C_TYPE_LECTIN_2"/>
    <property type="match status" value="1"/>
</dbReference>
<name>A0A668U4Y5_OREAU</name>
<evidence type="ECO:0000313" key="5">
    <source>
        <dbReference type="Proteomes" id="UP000472276"/>
    </source>
</evidence>
<dbReference type="SUPFAM" id="SSF56436">
    <property type="entry name" value="C-type lectin-like"/>
    <property type="match status" value="1"/>
</dbReference>
<keyword evidence="5" id="KW-1185">Reference proteome</keyword>
<dbReference type="Proteomes" id="UP000472276">
    <property type="component" value="Unassembled WGS sequence"/>
</dbReference>
<dbReference type="CDD" id="cd03590">
    <property type="entry name" value="CLECT_DC-SIGN_like"/>
    <property type="match status" value="1"/>
</dbReference>
<dbReference type="Ensembl" id="ENSOABT00000034331.2">
    <property type="protein sequence ID" value="ENSOABP00000033401.2"/>
    <property type="gene ID" value="ENSOABG00000015395.2"/>
</dbReference>
<keyword evidence="1" id="KW-0430">Lectin</keyword>
<feature type="domain" description="C-type lectin" evidence="3">
    <location>
        <begin position="1"/>
        <end position="107"/>
    </location>
</feature>
<dbReference type="InterPro" id="IPR016187">
    <property type="entry name" value="CTDL_fold"/>
</dbReference>
<dbReference type="SMART" id="SM00034">
    <property type="entry name" value="CLECT"/>
    <property type="match status" value="1"/>
</dbReference>
<accession>A0A668U4Y5</accession>
<dbReference type="Gene3D" id="3.10.100.10">
    <property type="entry name" value="Mannose-Binding Protein A, subunit A"/>
    <property type="match status" value="1"/>
</dbReference>
<proteinExistence type="predicted"/>
<dbReference type="Pfam" id="PF00059">
    <property type="entry name" value="Lectin_C"/>
    <property type="match status" value="1"/>
</dbReference>
<dbReference type="InterPro" id="IPR016186">
    <property type="entry name" value="C-type_lectin-like/link_sf"/>
</dbReference>
<dbReference type="AlphaFoldDB" id="A0A668U4Y5"/>
<keyword evidence="2" id="KW-1015">Disulfide bond</keyword>
<dbReference type="InterPro" id="IPR050111">
    <property type="entry name" value="C-type_lectin/snaclec_domain"/>
</dbReference>
<protein>
    <recommendedName>
        <fullName evidence="3">C-type lectin domain-containing protein</fullName>
    </recommendedName>
</protein>
<sequence>YLVSNSSASWDAARKDCRDRGADLVVINSPEEQNFLSMVTTEVVWIGLNDKEQEGTWKWVDGTPPTLMYWAKDQPNNGGEEDCVSVRSEENTWFDRSCSSSRHWICEKLP</sequence>
<dbReference type="InterPro" id="IPR001304">
    <property type="entry name" value="C-type_lectin-like"/>
</dbReference>
<dbReference type="GO" id="GO:0030246">
    <property type="term" value="F:carbohydrate binding"/>
    <property type="evidence" value="ECO:0007669"/>
    <property type="project" value="UniProtKB-KW"/>
</dbReference>
<dbReference type="InterPro" id="IPR018378">
    <property type="entry name" value="C-type_lectin_CS"/>
</dbReference>
<evidence type="ECO:0000256" key="1">
    <source>
        <dbReference type="ARBA" id="ARBA00022734"/>
    </source>
</evidence>
<reference evidence="4" key="1">
    <citation type="submission" date="2025-08" db="UniProtKB">
        <authorList>
            <consortium name="Ensembl"/>
        </authorList>
    </citation>
    <scope>IDENTIFICATION</scope>
</reference>